<dbReference type="GeneID" id="114241441"/>
<feature type="region of interest" description="Disordered" evidence="1">
    <location>
        <begin position="385"/>
        <end position="412"/>
    </location>
</feature>
<evidence type="ECO:0000313" key="2">
    <source>
        <dbReference type="Proteomes" id="UP000504629"/>
    </source>
</evidence>
<organism evidence="2 3">
    <name type="scientific">Bombyx mandarina</name>
    <name type="common">Wild silk moth</name>
    <name type="synonym">Wild silkworm</name>
    <dbReference type="NCBI Taxonomy" id="7092"/>
    <lineage>
        <taxon>Eukaryota</taxon>
        <taxon>Metazoa</taxon>
        <taxon>Ecdysozoa</taxon>
        <taxon>Arthropoda</taxon>
        <taxon>Hexapoda</taxon>
        <taxon>Insecta</taxon>
        <taxon>Pterygota</taxon>
        <taxon>Neoptera</taxon>
        <taxon>Endopterygota</taxon>
        <taxon>Lepidoptera</taxon>
        <taxon>Glossata</taxon>
        <taxon>Ditrysia</taxon>
        <taxon>Bombycoidea</taxon>
        <taxon>Bombycidae</taxon>
        <taxon>Bombycinae</taxon>
        <taxon>Bombyx</taxon>
    </lineage>
</organism>
<dbReference type="OrthoDB" id="6776666at2759"/>
<reference evidence="3" key="1">
    <citation type="submission" date="2025-08" db="UniProtKB">
        <authorList>
            <consortium name="RefSeq"/>
        </authorList>
    </citation>
    <scope>IDENTIFICATION</scope>
    <source>
        <tissue evidence="3">Silk gland</tissue>
    </source>
</reference>
<name>A0A6J2JHX9_BOMMA</name>
<feature type="region of interest" description="Disordered" evidence="1">
    <location>
        <begin position="28"/>
        <end position="85"/>
    </location>
</feature>
<feature type="region of interest" description="Disordered" evidence="1">
    <location>
        <begin position="309"/>
        <end position="333"/>
    </location>
</feature>
<accession>A0A6J2JHX9</accession>
<evidence type="ECO:0000313" key="3">
    <source>
        <dbReference type="RefSeq" id="XP_028028064.1"/>
    </source>
</evidence>
<feature type="compositionally biased region" description="Polar residues" evidence="1">
    <location>
        <begin position="55"/>
        <end position="68"/>
    </location>
</feature>
<dbReference type="AlphaFoldDB" id="A0A6J2JHX9"/>
<evidence type="ECO:0000256" key="1">
    <source>
        <dbReference type="SAM" id="MobiDB-lite"/>
    </source>
</evidence>
<dbReference type="KEGG" id="bman:114241441"/>
<proteinExistence type="predicted"/>
<keyword evidence="2" id="KW-1185">Reference proteome</keyword>
<gene>
    <name evidence="3" type="primary">LOC114241441</name>
</gene>
<sequence>MSSRRIEVLHEAALSQLLSDSGLECIKPDIASSESSSSHEDSEEQGLPEQHEETTPVSVQENESTATAPSVAEEETPRIFPSPSLRRILPDSTRLIEEQNRIHVLPKEFKSSVDPESIPRISRTSPQKYIDALADIVGCTEYKTSLAEYWFLDTLACLLRRAQADLMDRPTQAVLILWFCEWMREMQRFDAADRQRMMKRFEDNMLSAARFVADKSFLPTPAQAGVHFEEVEVDSQLVAATESKHAVTFEGAAYECSLRDLTKIIHYIYDLFGTDYQYELIRSIFTFTPDYIQTDSPYPIRNPKRLYAPIKQKPKKDKSPKRDAKSAGKGKKRDVDTEEYLALMALKAKEEKELEEQEELDREAWNRKSHILPLLYAADDGFFDKYWPPPPPEPEPIVEPNLKGKAKGKGKK</sequence>
<dbReference type="RefSeq" id="XP_028028064.1">
    <property type="nucleotide sequence ID" value="XM_028172263.1"/>
</dbReference>
<protein>
    <submittedName>
        <fullName evidence="3">Uncharacterized protein LOC114241441</fullName>
    </submittedName>
</protein>
<feature type="compositionally biased region" description="Pro residues" evidence="1">
    <location>
        <begin position="387"/>
        <end position="397"/>
    </location>
</feature>
<dbReference type="Proteomes" id="UP000504629">
    <property type="component" value="Unplaced"/>
</dbReference>